<protein>
    <submittedName>
        <fullName evidence="1">Uncharacterized protein</fullName>
    </submittedName>
</protein>
<evidence type="ECO:0000313" key="2">
    <source>
        <dbReference type="Proteomes" id="UP000247647"/>
    </source>
</evidence>
<dbReference type="OrthoDB" id="4940293at2759"/>
<dbReference type="EMBL" id="KZ821447">
    <property type="protein sequence ID" value="PYH38627.1"/>
    <property type="molecule type" value="Genomic_DNA"/>
</dbReference>
<reference evidence="1" key="1">
    <citation type="submission" date="2016-12" db="EMBL/GenBank/DDBJ databases">
        <title>The genomes of Aspergillus section Nigri reveals drivers in fungal speciation.</title>
        <authorList>
            <consortium name="DOE Joint Genome Institute"/>
            <person name="Vesth T.C."/>
            <person name="Nybo J."/>
            <person name="Theobald S."/>
            <person name="Brandl J."/>
            <person name="Frisvad J.C."/>
            <person name="Nielsen K.F."/>
            <person name="Lyhne E.K."/>
            <person name="Kogle M.E."/>
            <person name="Kuo A."/>
            <person name="Riley R."/>
            <person name="Clum A."/>
            <person name="Nolan M."/>
            <person name="Lipzen A."/>
            <person name="Salamov A."/>
            <person name="Henrissat B."/>
            <person name="Wiebenga A."/>
            <person name="De Vries R.P."/>
            <person name="Grigoriev I.V."/>
            <person name="Mortensen U.H."/>
            <person name="Andersen M.R."/>
            <person name="Baker S.E."/>
        </authorList>
    </citation>
    <scope>NUCLEOTIDE SEQUENCE [LARGE SCALE GENOMIC DNA]</scope>
    <source>
        <strain evidence="1">CBS 115656</strain>
    </source>
</reference>
<gene>
    <name evidence="1" type="ORF">BO87DRAFT_130392</name>
</gene>
<dbReference type="AlphaFoldDB" id="A0A318YXD0"/>
<evidence type="ECO:0000313" key="1">
    <source>
        <dbReference type="EMBL" id="PYH38627.1"/>
    </source>
</evidence>
<keyword evidence="2" id="KW-1185">Reference proteome</keyword>
<accession>A0A318YXD0</accession>
<sequence length="89" mass="10206">MDSTMQCLASWSLYFGARASGFVFGVYTVFHKLHGTYAAICYCFVKWRTPLSLSWSHWRFRSEPLYLLLPELISNLNGFPCSRAQTTIG</sequence>
<name>A0A318YXD0_ASPNB</name>
<proteinExistence type="predicted"/>
<organism evidence="1 2">
    <name type="scientific">Aspergillus neoniger (strain CBS 115656)</name>
    <dbReference type="NCBI Taxonomy" id="1448310"/>
    <lineage>
        <taxon>Eukaryota</taxon>
        <taxon>Fungi</taxon>
        <taxon>Dikarya</taxon>
        <taxon>Ascomycota</taxon>
        <taxon>Pezizomycotina</taxon>
        <taxon>Eurotiomycetes</taxon>
        <taxon>Eurotiomycetidae</taxon>
        <taxon>Eurotiales</taxon>
        <taxon>Aspergillaceae</taxon>
        <taxon>Aspergillus</taxon>
        <taxon>Aspergillus subgen. Circumdati</taxon>
    </lineage>
</organism>
<dbReference type="RefSeq" id="XP_025484105.1">
    <property type="nucleotide sequence ID" value="XM_025618044.1"/>
</dbReference>
<dbReference type="GeneID" id="37120500"/>
<dbReference type="Proteomes" id="UP000247647">
    <property type="component" value="Unassembled WGS sequence"/>
</dbReference>